<reference evidence="3" key="1">
    <citation type="submission" date="2013-03" db="EMBL/GenBank/DDBJ databases">
        <title>The Genome Sequence of Anopheles christyi ACHKN1017.</title>
        <authorList>
            <consortium name="The Broad Institute Genomics Platform"/>
            <person name="Neafsey D.E."/>
            <person name="Besansky N."/>
            <person name="Walker B."/>
            <person name="Young S.K."/>
            <person name="Zeng Q."/>
            <person name="Gargeya S."/>
            <person name="Fitzgerald M."/>
            <person name="Haas B."/>
            <person name="Abouelleil A."/>
            <person name="Allen A.W."/>
            <person name="Alvarado L."/>
            <person name="Arachchi H.M."/>
            <person name="Berlin A.M."/>
            <person name="Chapman S.B."/>
            <person name="Gainer-Dewar J."/>
            <person name="Goldberg J."/>
            <person name="Griggs A."/>
            <person name="Gujja S."/>
            <person name="Hansen M."/>
            <person name="Howarth C."/>
            <person name="Imamovic A."/>
            <person name="Ireland A."/>
            <person name="Larimer J."/>
            <person name="McCowan C."/>
            <person name="Murphy C."/>
            <person name="Pearson M."/>
            <person name="Poon T.W."/>
            <person name="Priest M."/>
            <person name="Roberts A."/>
            <person name="Saif S."/>
            <person name="Shea T."/>
            <person name="Sisk P."/>
            <person name="Sykes S."/>
            <person name="Wortman J."/>
            <person name="Nusbaum C."/>
            <person name="Birren B."/>
        </authorList>
    </citation>
    <scope>NUCLEOTIDE SEQUENCE [LARGE SCALE GENOMIC DNA]</scope>
    <source>
        <strain evidence="3">ACHKN1017</strain>
    </source>
</reference>
<dbReference type="Proteomes" id="UP000075881">
    <property type="component" value="Unassembled WGS sequence"/>
</dbReference>
<feature type="signal peptide" evidence="1">
    <location>
        <begin position="1"/>
        <end position="21"/>
    </location>
</feature>
<sequence>MRVSVTLCRFFFGVTTRLSASFCSGLCSRGSGGGRQKGFTWLGVPRAWFIEL</sequence>
<protein>
    <submittedName>
        <fullName evidence="2">Uncharacterized protein</fullName>
    </submittedName>
</protein>
<proteinExistence type="predicted"/>
<dbReference type="VEuPathDB" id="VectorBase:ACHR014369"/>
<keyword evidence="1" id="KW-0732">Signal</keyword>
<dbReference type="EnsemblMetazoa" id="ACHR014369-RA">
    <property type="protein sequence ID" value="ACHR014369-PA"/>
    <property type="gene ID" value="ACHR014369"/>
</dbReference>
<organism evidence="2 3">
    <name type="scientific">Anopheles christyi</name>
    <dbReference type="NCBI Taxonomy" id="43041"/>
    <lineage>
        <taxon>Eukaryota</taxon>
        <taxon>Metazoa</taxon>
        <taxon>Ecdysozoa</taxon>
        <taxon>Arthropoda</taxon>
        <taxon>Hexapoda</taxon>
        <taxon>Insecta</taxon>
        <taxon>Pterygota</taxon>
        <taxon>Neoptera</taxon>
        <taxon>Endopterygota</taxon>
        <taxon>Diptera</taxon>
        <taxon>Nematocera</taxon>
        <taxon>Culicoidea</taxon>
        <taxon>Culicidae</taxon>
        <taxon>Anophelinae</taxon>
        <taxon>Anopheles</taxon>
    </lineage>
</organism>
<evidence type="ECO:0000313" key="3">
    <source>
        <dbReference type="Proteomes" id="UP000075881"/>
    </source>
</evidence>
<dbReference type="AlphaFoldDB" id="A0A182KIV7"/>
<name>A0A182KIV7_9DIPT</name>
<evidence type="ECO:0000313" key="2">
    <source>
        <dbReference type="EnsemblMetazoa" id="ACHR014369-PA"/>
    </source>
</evidence>
<keyword evidence="3" id="KW-1185">Reference proteome</keyword>
<reference evidence="2" key="2">
    <citation type="submission" date="2020-05" db="UniProtKB">
        <authorList>
            <consortium name="EnsemblMetazoa"/>
        </authorList>
    </citation>
    <scope>IDENTIFICATION</scope>
    <source>
        <strain evidence="2">ACHKN1017</strain>
    </source>
</reference>
<evidence type="ECO:0000256" key="1">
    <source>
        <dbReference type="SAM" id="SignalP"/>
    </source>
</evidence>
<feature type="chain" id="PRO_5008125706" evidence="1">
    <location>
        <begin position="22"/>
        <end position="52"/>
    </location>
</feature>
<accession>A0A182KIV7</accession>